<sequence length="428" mass="48462">MSQVPWNDLELLEFSDDDAILQAALAFVDEAQPLPLLSDTVAASRLALLDNPGNNQERVSASSCHQEPRANTAAPPVSEKRKRPPSQCVKDELDYLRATVNDLEEQLETLLHPSEPDVVDEMWKRVAARQSEERERAQNENKRLLAILEEQIRAGKRLERLLLAQEGQVHPALPAKRLCTHHSMSPLDDPALESQLMDRLLVMYHDTDRILANPRFQSVSVDRINSVEIQNGAVGPQLEALETRMIPFDFQATADAMWEISKEQAYPTRVILHQDVKADEGIITRLFERSVELPSGPSHYRARTTRRRFVEANRVVMVSSLVMDALQVAGNILHGVCIRTHMWAVLQPAAEVGVACGPQRPATIRRTYYLVEPEVYDDSLSDEDRRSSVGILSNFVLNSVRFKTDFNYQKLENHLLDRLRGLQIENTT</sequence>
<proteinExistence type="predicted"/>
<accession>A0A8K1C8A8</accession>
<comment type="caution">
    <text evidence="3">The sequence shown here is derived from an EMBL/GenBank/DDBJ whole genome shotgun (WGS) entry which is preliminary data.</text>
</comment>
<protein>
    <submittedName>
        <fullName evidence="3">Uncharacterized protein</fullName>
    </submittedName>
</protein>
<dbReference type="AlphaFoldDB" id="A0A8K1C8A8"/>
<dbReference type="PANTHER" id="PTHR35796">
    <property type="entry name" value="HYPOTHETICAL CYTOSOLIC PROTEIN"/>
    <property type="match status" value="1"/>
</dbReference>
<evidence type="ECO:0000313" key="4">
    <source>
        <dbReference type="Proteomes" id="UP000794436"/>
    </source>
</evidence>
<keyword evidence="4" id="KW-1185">Reference proteome</keyword>
<dbReference type="Proteomes" id="UP000794436">
    <property type="component" value="Unassembled WGS sequence"/>
</dbReference>
<reference evidence="3" key="1">
    <citation type="submission" date="2019-03" db="EMBL/GenBank/DDBJ databases">
        <title>Long read genome sequence of the mycoparasitic Pythium oligandrum ATCC 38472 isolated from sugarbeet rhizosphere.</title>
        <authorList>
            <person name="Gaulin E."/>
        </authorList>
    </citation>
    <scope>NUCLEOTIDE SEQUENCE</scope>
    <source>
        <strain evidence="3">ATCC 38472_TT</strain>
    </source>
</reference>
<dbReference type="PANTHER" id="PTHR35796:SF3">
    <property type="entry name" value="BHLH DOMAIN-CONTAINING PROTEIN"/>
    <property type="match status" value="1"/>
</dbReference>
<dbReference type="EMBL" id="SPLM01000112">
    <property type="protein sequence ID" value="TMW58263.1"/>
    <property type="molecule type" value="Genomic_DNA"/>
</dbReference>
<organism evidence="3 4">
    <name type="scientific">Pythium oligandrum</name>
    <name type="common">Mycoparasitic fungus</name>
    <dbReference type="NCBI Taxonomy" id="41045"/>
    <lineage>
        <taxon>Eukaryota</taxon>
        <taxon>Sar</taxon>
        <taxon>Stramenopiles</taxon>
        <taxon>Oomycota</taxon>
        <taxon>Peronosporomycetes</taxon>
        <taxon>Pythiales</taxon>
        <taxon>Pythiaceae</taxon>
        <taxon>Pythium</taxon>
    </lineage>
</organism>
<evidence type="ECO:0000256" key="1">
    <source>
        <dbReference type="SAM" id="Coils"/>
    </source>
</evidence>
<keyword evidence="1" id="KW-0175">Coiled coil</keyword>
<feature type="compositionally biased region" description="Polar residues" evidence="2">
    <location>
        <begin position="53"/>
        <end position="65"/>
    </location>
</feature>
<feature type="coiled-coil region" evidence="1">
    <location>
        <begin position="86"/>
        <end position="154"/>
    </location>
</feature>
<name>A0A8K1C8A8_PYTOL</name>
<gene>
    <name evidence="3" type="ORF">Poli38472_011851</name>
</gene>
<evidence type="ECO:0000313" key="3">
    <source>
        <dbReference type="EMBL" id="TMW58263.1"/>
    </source>
</evidence>
<feature type="region of interest" description="Disordered" evidence="2">
    <location>
        <begin position="53"/>
        <end position="86"/>
    </location>
</feature>
<dbReference type="OrthoDB" id="108348at2759"/>
<evidence type="ECO:0000256" key="2">
    <source>
        <dbReference type="SAM" id="MobiDB-lite"/>
    </source>
</evidence>